<dbReference type="SUPFAM" id="SSF50630">
    <property type="entry name" value="Acid proteases"/>
    <property type="match status" value="1"/>
</dbReference>
<evidence type="ECO:0000313" key="9">
    <source>
        <dbReference type="EMBL" id="CAD9158486.1"/>
    </source>
</evidence>
<dbReference type="AlphaFoldDB" id="A0A7S1WB38"/>
<feature type="active site" evidence="5">
    <location>
        <position position="293"/>
    </location>
</feature>
<evidence type="ECO:0000256" key="7">
    <source>
        <dbReference type="SAM" id="SignalP"/>
    </source>
</evidence>
<dbReference type="InterPro" id="IPR033121">
    <property type="entry name" value="PEPTIDASE_A1"/>
</dbReference>
<evidence type="ECO:0000256" key="2">
    <source>
        <dbReference type="ARBA" id="ARBA00022670"/>
    </source>
</evidence>
<dbReference type="Gene3D" id="2.40.70.10">
    <property type="entry name" value="Acid Proteases"/>
    <property type="match status" value="2"/>
</dbReference>
<feature type="disulfide bond" evidence="6">
    <location>
        <begin position="94"/>
        <end position="99"/>
    </location>
</feature>
<evidence type="ECO:0000256" key="3">
    <source>
        <dbReference type="ARBA" id="ARBA00022750"/>
    </source>
</evidence>
<dbReference type="FunFam" id="2.40.70.10:FF:000115">
    <property type="entry name" value="Lysosomal aspartic protease"/>
    <property type="match status" value="1"/>
</dbReference>
<dbReference type="InterPro" id="IPR034164">
    <property type="entry name" value="Pepsin-like_dom"/>
</dbReference>
<feature type="active site" evidence="5">
    <location>
        <position position="81"/>
    </location>
</feature>
<feature type="chain" id="PRO_5031002992" description="Peptidase A1 domain-containing protein" evidence="7">
    <location>
        <begin position="22"/>
        <end position="446"/>
    </location>
</feature>
<keyword evidence="7" id="KW-0732">Signal</keyword>
<reference evidence="9" key="1">
    <citation type="submission" date="2021-01" db="EMBL/GenBank/DDBJ databases">
        <authorList>
            <person name="Corre E."/>
            <person name="Pelletier E."/>
            <person name="Niang G."/>
            <person name="Scheremetjew M."/>
            <person name="Finn R."/>
            <person name="Kale V."/>
            <person name="Holt S."/>
            <person name="Cochrane G."/>
            <person name="Meng A."/>
            <person name="Brown T."/>
            <person name="Cohen L."/>
        </authorList>
    </citation>
    <scope>NUCLEOTIDE SEQUENCE</scope>
    <source>
        <strain evidence="9">OF101</strain>
    </source>
</reference>
<dbReference type="GO" id="GO:0004190">
    <property type="term" value="F:aspartic-type endopeptidase activity"/>
    <property type="evidence" value="ECO:0007669"/>
    <property type="project" value="UniProtKB-KW"/>
</dbReference>
<dbReference type="PANTHER" id="PTHR47966">
    <property type="entry name" value="BETA-SITE APP-CLEAVING ENZYME, ISOFORM A-RELATED"/>
    <property type="match status" value="1"/>
</dbReference>
<comment type="similarity">
    <text evidence="1">Belongs to the peptidase A1 family.</text>
</comment>
<keyword evidence="4" id="KW-0378">Hydrolase</keyword>
<organism evidence="9">
    <name type="scientific">Alexandrium catenella</name>
    <name type="common">Red tide dinoflagellate</name>
    <name type="synonym">Gonyaulax catenella</name>
    <dbReference type="NCBI Taxonomy" id="2925"/>
    <lineage>
        <taxon>Eukaryota</taxon>
        <taxon>Sar</taxon>
        <taxon>Alveolata</taxon>
        <taxon>Dinophyceae</taxon>
        <taxon>Gonyaulacales</taxon>
        <taxon>Pyrocystaceae</taxon>
        <taxon>Alexandrium</taxon>
    </lineage>
</organism>
<name>A0A7S1WB38_ALECA</name>
<dbReference type="InterPro" id="IPR021109">
    <property type="entry name" value="Peptidase_aspartic_dom_sf"/>
</dbReference>
<dbReference type="EMBL" id="HBGE01058664">
    <property type="protein sequence ID" value="CAD9158486.1"/>
    <property type="molecule type" value="Transcribed_RNA"/>
</dbReference>
<dbReference type="GO" id="GO:0016485">
    <property type="term" value="P:protein processing"/>
    <property type="evidence" value="ECO:0007669"/>
    <property type="project" value="UniProtKB-ARBA"/>
</dbReference>
<dbReference type="CDD" id="cd05471">
    <property type="entry name" value="pepsin_like"/>
    <property type="match status" value="1"/>
</dbReference>
<evidence type="ECO:0000256" key="1">
    <source>
        <dbReference type="ARBA" id="ARBA00007447"/>
    </source>
</evidence>
<dbReference type="Pfam" id="PF00026">
    <property type="entry name" value="Asp"/>
    <property type="match status" value="1"/>
</dbReference>
<dbReference type="PANTHER" id="PTHR47966:SF51">
    <property type="entry name" value="BETA-SITE APP-CLEAVING ENZYME, ISOFORM A-RELATED"/>
    <property type="match status" value="1"/>
</dbReference>
<evidence type="ECO:0000256" key="5">
    <source>
        <dbReference type="PIRSR" id="PIRSR601461-1"/>
    </source>
</evidence>
<gene>
    <name evidence="9" type="ORF">ACAT0790_LOCUS35267</name>
</gene>
<proteinExistence type="inferred from homology"/>
<feature type="domain" description="Peptidase A1" evidence="8">
    <location>
        <begin position="62"/>
        <end position="413"/>
    </location>
</feature>
<keyword evidence="6" id="KW-1015">Disulfide bond</keyword>
<evidence type="ECO:0000259" key="8">
    <source>
        <dbReference type="PROSITE" id="PS51767"/>
    </source>
</evidence>
<keyword evidence="2" id="KW-0645">Protease</keyword>
<dbReference type="InterPro" id="IPR001461">
    <property type="entry name" value="Aspartic_peptidase_A1"/>
</dbReference>
<protein>
    <recommendedName>
        <fullName evidence="8">Peptidase A1 domain-containing protein</fullName>
    </recommendedName>
</protein>
<accession>A0A7S1WB38</accession>
<keyword evidence="3" id="KW-0064">Aspartyl protease</keyword>
<sequence length="446" mass="48900">MAPFSTLAALHILSLVARVAGLARPKVEIDPKSPPGLVKIPLNKQYVPVLRNNRTVMYKTAYYGDIYVGLPQAQAFTVVFDTGSGHFFVPSSKCTSEPCYVHRRYERNISGSAVDVDHDGVEVPADTEERDQVAIAYGTGEIVGEFARETVCLGNHTGEDSESALRHQECTSLRVIFATELTTEPFYAFEFDGVLGLGLDSLALDPEFSFFGQMAKLNGLMEPMFGVFVSQSDEVASEITFGGPDIQRFSGDLQWAPVFQPELGYWQMKVRNITVGGEPLELCEAGDCIAIADTGTSLVGVPKKAAQYVHWLLARKVEGDPFQAPDCRYHEGPEVVFDLGEVQITIGPEDYSRPAGLRVINNKTNETELICRASLLPVEEGGSLSPKTWILGEPVLRKFYTAYDWRQKRVGFAQAVQPAVDPAVAPRHRIVGAPPAEPPTPTVVYI</sequence>
<feature type="signal peptide" evidence="7">
    <location>
        <begin position="1"/>
        <end position="21"/>
    </location>
</feature>
<evidence type="ECO:0000256" key="6">
    <source>
        <dbReference type="PIRSR" id="PIRSR601461-2"/>
    </source>
</evidence>
<evidence type="ECO:0000256" key="4">
    <source>
        <dbReference type="ARBA" id="ARBA00022801"/>
    </source>
</evidence>
<dbReference type="PRINTS" id="PR00792">
    <property type="entry name" value="PEPSIN"/>
</dbReference>
<dbReference type="PROSITE" id="PS51767">
    <property type="entry name" value="PEPTIDASE_A1"/>
    <property type="match status" value="1"/>
</dbReference>